<gene>
    <name evidence="2" type="ORF">NIES3807_39860</name>
</gene>
<feature type="coiled-coil region" evidence="1">
    <location>
        <begin position="134"/>
        <end position="194"/>
    </location>
</feature>
<reference evidence="2 3" key="1">
    <citation type="submission" date="2019-02" db="EMBL/GenBank/DDBJ databases">
        <title>Draft genome sequence of Arthrospira platensis NIES-3807.</title>
        <authorList>
            <person name="Yamaguchi H."/>
            <person name="Suzuki S."/>
            <person name="Kawachi M."/>
        </authorList>
    </citation>
    <scope>NUCLEOTIDE SEQUENCE [LARGE SCALE GENOMIC DNA]</scope>
    <source>
        <strain evidence="2 3">NIES-3807</strain>
    </source>
</reference>
<protein>
    <submittedName>
        <fullName evidence="2">Uncharacterized protein</fullName>
    </submittedName>
</protein>
<evidence type="ECO:0000313" key="2">
    <source>
        <dbReference type="EMBL" id="GCL60801.1"/>
    </source>
</evidence>
<dbReference type="EMBL" id="BJCK01000111">
    <property type="protein sequence ID" value="GCL60801.1"/>
    <property type="molecule type" value="Genomic_DNA"/>
</dbReference>
<proteinExistence type="predicted"/>
<accession>A0AAD3GAG2</accession>
<keyword evidence="1" id="KW-0175">Coiled coil</keyword>
<evidence type="ECO:0000313" key="3">
    <source>
        <dbReference type="Proteomes" id="UP000441080"/>
    </source>
</evidence>
<comment type="caution">
    <text evidence="2">The sequence shown here is derived from an EMBL/GenBank/DDBJ whole genome shotgun (WGS) entry which is preliminary data.</text>
</comment>
<dbReference type="AlphaFoldDB" id="A0AAD3GAG2"/>
<dbReference type="Proteomes" id="UP000441080">
    <property type="component" value="Unassembled WGS sequence"/>
</dbReference>
<name>A0AAD3GAG2_MICAE</name>
<organism evidence="2 3">
    <name type="scientific">Microcystis aeruginosa NIES-3807</name>
    <dbReference type="NCBI Taxonomy" id="2517785"/>
    <lineage>
        <taxon>Bacteria</taxon>
        <taxon>Bacillati</taxon>
        <taxon>Cyanobacteriota</taxon>
        <taxon>Cyanophyceae</taxon>
        <taxon>Oscillatoriophycideae</taxon>
        <taxon>Chroococcales</taxon>
        <taxon>Microcystaceae</taxon>
        <taxon>Microcystis</taxon>
    </lineage>
</organism>
<evidence type="ECO:0000256" key="1">
    <source>
        <dbReference type="SAM" id="Coils"/>
    </source>
</evidence>
<sequence length="384" mass="43883">MSIDVNHFDAVFAISHGVQSVNAFCQTLARVRADIPRYIWVSGFSPNKIGNGSTDLNQLLAGEHFKAKFTIRTLQSVGLREIPEFTYLEDGEKYPPSLSLWAKNAVKINLEAIKYRESLMRKLEDEGYKITPIAPGDKEAIEALKDEIKSAKNENYSEHKQAVLNADSLSNSEYDSFKEKRELSEGERNQLKRARIERTYGINLTDELITKDDDNWYPQIRLHYFLTVGNQFLGDRDKKKLDDSLENGEGKVFKPDMNRSLLSAKINLLNLLNIKQFLDSDREFIGDDLKDWFERLKSPALIAQIKSILGFTLSMRDTAISFVQRLLGTVGLSLAFVSHRRFPDGSRHRVYRGCDPLADGRGEVFDHWLERDRESLEDSIEIAA</sequence>